<keyword evidence="8 9" id="KW-0472">Membrane</keyword>
<proteinExistence type="inferred from homology"/>
<keyword evidence="10" id="KW-0808">Transferase</keyword>
<evidence type="ECO:0000256" key="8">
    <source>
        <dbReference type="ARBA" id="ARBA00023136"/>
    </source>
</evidence>
<dbReference type="GO" id="GO:0008250">
    <property type="term" value="C:oligosaccharyltransferase complex"/>
    <property type="evidence" value="ECO:0007669"/>
    <property type="project" value="TreeGrafter"/>
</dbReference>
<dbReference type="PANTHER" id="PTHR12692:SF0">
    <property type="entry name" value="GH11935P"/>
    <property type="match status" value="1"/>
</dbReference>
<evidence type="ECO:0000256" key="7">
    <source>
        <dbReference type="ARBA" id="ARBA00022989"/>
    </source>
</evidence>
<evidence type="ECO:0000256" key="2">
    <source>
        <dbReference type="ARBA" id="ARBA00004477"/>
    </source>
</evidence>
<gene>
    <name evidence="10" type="primary">OST3_1</name>
    <name evidence="10" type="ORF">IWQ62_004693</name>
</gene>
<dbReference type="AlphaFoldDB" id="A0A9W8E1R1"/>
<comment type="function">
    <text evidence="1">Subunit of the oligosaccharyl transferase (OST) complex that catalyzes the initial transfer of a defined glycan (Glc(3)Man(9)GlcNAc(2) in eukaryotes) from the lipid carrier dolichol-pyrophosphate to an asparagine residue within an Asn-X-Ser/Thr consensus motif in nascent polypeptide chains, the first step in protein N-glycosylation. N-glycosylation occurs cotranslationally and the complex associates with the Sec61 complex at the channel-forming translocon complex that mediates protein translocation across the endoplasmic reticulum (ER). All subunits are required for a maximal enzyme activity.</text>
</comment>
<feature type="non-terminal residue" evidence="10">
    <location>
        <position position="252"/>
    </location>
</feature>
<evidence type="ECO:0000256" key="3">
    <source>
        <dbReference type="ARBA" id="ARBA00009561"/>
    </source>
</evidence>
<dbReference type="OrthoDB" id="67566at2759"/>
<dbReference type="EMBL" id="JANBPY010001643">
    <property type="protein sequence ID" value="KAJ1959243.1"/>
    <property type="molecule type" value="Genomic_DNA"/>
</dbReference>
<dbReference type="PANTHER" id="PTHR12692">
    <property type="entry name" value="DOLICHYL-DIPHOSPHOOLIGOSACCHARIDE--PROTEIN GLYCOSYLTRANSFERASE-RELATED"/>
    <property type="match status" value="1"/>
</dbReference>
<feature type="transmembrane region" description="Helical" evidence="9">
    <location>
        <begin position="230"/>
        <end position="250"/>
    </location>
</feature>
<keyword evidence="7 9" id="KW-1133">Transmembrane helix</keyword>
<accession>A0A9W8E1R1</accession>
<dbReference type="GO" id="GO:0016740">
    <property type="term" value="F:transferase activity"/>
    <property type="evidence" value="ECO:0007669"/>
    <property type="project" value="UniProtKB-KW"/>
</dbReference>
<evidence type="ECO:0000313" key="11">
    <source>
        <dbReference type="Proteomes" id="UP001150925"/>
    </source>
</evidence>
<sequence>MKLSPTSSFGRLTRLVGLVMALALVILFMNGVAADGSKDFLTKFQTMRAKADHGQKPIELPGELLTKMVTEPSRPFGAVVLFTSLTKKFDCAPCRAFQSAYRLVTQSWIKTAAQPDDLMFFTVDVAKCTQEMLQKLNIQNIPHMLYYPPNHQDQTPAKLADGQVLELMPTGLEPGNIIQLIGRKAGRKFQLYKPFDWAWAAMVTAGVGLAGFALVFVVPRLQFNWQGLKVLCSALVIVVTMVMCSGYMFVKI</sequence>
<keyword evidence="6" id="KW-0256">Endoplasmic reticulum</keyword>
<dbReference type="GO" id="GO:0018279">
    <property type="term" value="P:protein N-linked glycosylation via asparagine"/>
    <property type="evidence" value="ECO:0007669"/>
    <property type="project" value="TreeGrafter"/>
</dbReference>
<evidence type="ECO:0000313" key="10">
    <source>
        <dbReference type="EMBL" id="KAJ1959243.1"/>
    </source>
</evidence>
<protein>
    <submittedName>
        <fullName evidence="10">Oligosaccharyl transferase subunit ost3/OST6</fullName>
    </submittedName>
</protein>
<comment type="subcellular location">
    <subcellularLocation>
        <location evidence="2">Endoplasmic reticulum membrane</location>
        <topology evidence="2">Multi-pass membrane protein</topology>
    </subcellularLocation>
</comment>
<evidence type="ECO:0000256" key="6">
    <source>
        <dbReference type="ARBA" id="ARBA00022824"/>
    </source>
</evidence>
<dbReference type="Pfam" id="PF04756">
    <property type="entry name" value="OST3_OST6"/>
    <property type="match status" value="1"/>
</dbReference>
<feature type="transmembrane region" description="Helical" evidence="9">
    <location>
        <begin position="197"/>
        <end position="218"/>
    </location>
</feature>
<evidence type="ECO:0000256" key="9">
    <source>
        <dbReference type="SAM" id="Phobius"/>
    </source>
</evidence>
<organism evidence="10 11">
    <name type="scientific">Dispira parvispora</name>
    <dbReference type="NCBI Taxonomy" id="1520584"/>
    <lineage>
        <taxon>Eukaryota</taxon>
        <taxon>Fungi</taxon>
        <taxon>Fungi incertae sedis</taxon>
        <taxon>Zoopagomycota</taxon>
        <taxon>Kickxellomycotina</taxon>
        <taxon>Dimargaritomycetes</taxon>
        <taxon>Dimargaritales</taxon>
        <taxon>Dimargaritaceae</taxon>
        <taxon>Dispira</taxon>
    </lineage>
</organism>
<keyword evidence="4 9" id="KW-0812">Transmembrane</keyword>
<reference evidence="10" key="1">
    <citation type="submission" date="2022-07" db="EMBL/GenBank/DDBJ databases">
        <title>Phylogenomic reconstructions and comparative analyses of Kickxellomycotina fungi.</title>
        <authorList>
            <person name="Reynolds N.K."/>
            <person name="Stajich J.E."/>
            <person name="Barry K."/>
            <person name="Grigoriev I.V."/>
            <person name="Crous P."/>
            <person name="Smith M.E."/>
        </authorList>
    </citation>
    <scope>NUCLEOTIDE SEQUENCE</scope>
    <source>
        <strain evidence="10">RSA 1196</strain>
    </source>
</reference>
<name>A0A9W8E1R1_9FUNG</name>
<keyword evidence="11" id="KW-1185">Reference proteome</keyword>
<evidence type="ECO:0000256" key="1">
    <source>
        <dbReference type="ARBA" id="ARBA00002791"/>
    </source>
</evidence>
<dbReference type="Gene3D" id="3.40.30.10">
    <property type="entry name" value="Glutaredoxin"/>
    <property type="match status" value="1"/>
</dbReference>
<keyword evidence="5" id="KW-0732">Signal</keyword>
<dbReference type="Proteomes" id="UP001150925">
    <property type="component" value="Unassembled WGS sequence"/>
</dbReference>
<dbReference type="InterPro" id="IPR021149">
    <property type="entry name" value="OligosaccharylTrfase_OST3/OST6"/>
</dbReference>
<evidence type="ECO:0000256" key="4">
    <source>
        <dbReference type="ARBA" id="ARBA00022692"/>
    </source>
</evidence>
<evidence type="ECO:0000256" key="5">
    <source>
        <dbReference type="ARBA" id="ARBA00022729"/>
    </source>
</evidence>
<comment type="similarity">
    <text evidence="3">Belongs to the OST3/OST6 family.</text>
</comment>
<comment type="caution">
    <text evidence="10">The sequence shown here is derived from an EMBL/GenBank/DDBJ whole genome shotgun (WGS) entry which is preliminary data.</text>
</comment>